<dbReference type="SUPFAM" id="SSF51695">
    <property type="entry name" value="PLC-like phosphodiesterases"/>
    <property type="match status" value="1"/>
</dbReference>
<dbReference type="GO" id="GO:0008081">
    <property type="term" value="F:phosphoric diester hydrolase activity"/>
    <property type="evidence" value="ECO:0007669"/>
    <property type="project" value="InterPro"/>
</dbReference>
<dbReference type="CDD" id="cd08589">
    <property type="entry name" value="PI-PLCc_SaPLC1_like"/>
    <property type="match status" value="1"/>
</dbReference>
<dbReference type="InterPro" id="IPR032075">
    <property type="entry name" value="PI-PLC-C1"/>
</dbReference>
<gene>
    <name evidence="1" type="ORF">MQE35_01085</name>
</gene>
<organism evidence="1 2">
    <name type="scientific">Abyssalbus ytuae</name>
    <dbReference type="NCBI Taxonomy" id="2926907"/>
    <lineage>
        <taxon>Bacteria</taxon>
        <taxon>Pseudomonadati</taxon>
        <taxon>Bacteroidota</taxon>
        <taxon>Flavobacteriia</taxon>
        <taxon>Flavobacteriales</taxon>
        <taxon>Flavobacteriaceae</taxon>
        <taxon>Abyssalbus</taxon>
    </lineage>
</organism>
<name>A0A9E7CTD1_9FLAO</name>
<dbReference type="EMBL" id="CP094358">
    <property type="protein sequence ID" value="UOB17906.1"/>
    <property type="molecule type" value="Genomic_DNA"/>
</dbReference>
<proteinExistence type="predicted"/>
<dbReference type="InterPro" id="IPR017946">
    <property type="entry name" value="PLC-like_Pdiesterase_TIM-brl"/>
</dbReference>
<dbReference type="PANTHER" id="PTHR13593">
    <property type="match status" value="1"/>
</dbReference>
<sequence>MKDILFCTLFLLLFSCNNKKENSKIKLNQIQVIGSHNSYKKPIDTALFEFLKSKDSTNKLQSLEYAHIPIPEQLNMGVRNLEIDVYSDTLGGKYAHPKGLDLISTHSEYDVKGEMKKPGFKVFHVLDIDFNSHYFTLESCLKDIKEWSDTNPFHYPVFITLEAKDGETGIPGTEPESFTTRLFDKLDTQIIQRLGKDKLIIPDDVRDNFSTLEEAVLNNNWPSLEDAKGKFLFILDNAGRKKDLYTQNHPSLKNRVMFVNSPEGTPEAAAMIINNPLDERIPELIKKGYLIRTRADAGTKEARENDYSRFEAAKKSGAQIITTDYYKSSSFFNSTYHISFKDSTYVRNNPVNYPSVKK</sequence>
<reference evidence="1" key="1">
    <citation type="submission" date="2022-03" db="EMBL/GenBank/DDBJ databases">
        <title>Description of Abyssus ytuae gen. nov., sp. nov., a novel member of the family Flavobacteriaceae isolated from the sediment of Mariana Trench.</title>
        <authorList>
            <person name="Zhang J."/>
            <person name="Xu X."/>
        </authorList>
    </citation>
    <scope>NUCLEOTIDE SEQUENCE</scope>
    <source>
        <strain evidence="1">MT3330</strain>
    </source>
</reference>
<keyword evidence="2" id="KW-1185">Reference proteome</keyword>
<dbReference type="RefSeq" id="WP_255843718.1">
    <property type="nucleotide sequence ID" value="NZ_CP094358.1"/>
</dbReference>
<dbReference type="Pfam" id="PF16670">
    <property type="entry name" value="PI-PLC-C1"/>
    <property type="match status" value="1"/>
</dbReference>
<dbReference type="Proteomes" id="UP000831290">
    <property type="component" value="Chromosome"/>
</dbReference>
<dbReference type="InterPro" id="IPR051057">
    <property type="entry name" value="PI-PLC_domain"/>
</dbReference>
<dbReference type="AlphaFoldDB" id="A0A9E7CTD1"/>
<evidence type="ECO:0000313" key="1">
    <source>
        <dbReference type="EMBL" id="UOB17906.1"/>
    </source>
</evidence>
<dbReference type="GO" id="GO:0006629">
    <property type="term" value="P:lipid metabolic process"/>
    <property type="evidence" value="ECO:0007669"/>
    <property type="project" value="InterPro"/>
</dbReference>
<dbReference type="PROSITE" id="PS51257">
    <property type="entry name" value="PROKAR_LIPOPROTEIN"/>
    <property type="match status" value="1"/>
</dbReference>
<dbReference type="KEGG" id="fbm:MQE35_01085"/>
<accession>A0A9E7CTD1</accession>
<dbReference type="PROSITE" id="PS50007">
    <property type="entry name" value="PIPLC_X_DOMAIN"/>
    <property type="match status" value="1"/>
</dbReference>
<dbReference type="Gene3D" id="3.20.20.190">
    <property type="entry name" value="Phosphatidylinositol (PI) phosphodiesterase"/>
    <property type="match status" value="1"/>
</dbReference>
<protein>
    <submittedName>
        <fullName evidence="1">Phosphatidylinositol-specific phospholipase C1-like protein</fullName>
    </submittedName>
</protein>
<dbReference type="PANTHER" id="PTHR13593:SF140">
    <property type="entry name" value="PLC-LIKE PHOSPHODIESTERASE"/>
    <property type="match status" value="1"/>
</dbReference>
<evidence type="ECO:0000313" key="2">
    <source>
        <dbReference type="Proteomes" id="UP000831290"/>
    </source>
</evidence>